<evidence type="ECO:0000256" key="4">
    <source>
        <dbReference type="RuleBase" id="RU361273"/>
    </source>
</evidence>
<dbReference type="Pfam" id="PF01253">
    <property type="entry name" value="SUI1"/>
    <property type="match status" value="1"/>
</dbReference>
<name>U4LVS1_PYROM</name>
<dbReference type="GO" id="GO:0003743">
    <property type="term" value="F:translation initiation factor activity"/>
    <property type="evidence" value="ECO:0007669"/>
    <property type="project" value="InterPro"/>
</dbReference>
<feature type="domain" description="SUI1" evidence="6">
    <location>
        <begin position="107"/>
        <end position="178"/>
    </location>
</feature>
<keyword evidence="5" id="KW-0175">Coiled coil</keyword>
<reference evidence="7 8" key="1">
    <citation type="journal article" date="2013" name="PLoS Genet.">
        <title>The genome and development-dependent transcriptomes of Pyronema confluens: a window into fungal evolution.</title>
        <authorList>
            <person name="Traeger S."/>
            <person name="Altegoer F."/>
            <person name="Freitag M."/>
            <person name="Gabaldon T."/>
            <person name="Kempken F."/>
            <person name="Kumar A."/>
            <person name="Marcet-Houben M."/>
            <person name="Poggeler S."/>
            <person name="Stajich J.E."/>
            <person name="Nowrousian M."/>
        </authorList>
    </citation>
    <scope>NUCLEOTIDE SEQUENCE [LARGE SCALE GENOMIC DNA]</scope>
    <source>
        <strain evidence="8">CBS 100304</strain>
        <tissue evidence="7">Vegetative mycelium</tissue>
    </source>
</reference>
<keyword evidence="4" id="KW-0687">Ribonucleoprotein</keyword>
<keyword evidence="4" id="KW-0963">Cytoplasm</keyword>
<dbReference type="eggNOG" id="KOG3239">
    <property type="taxonomic scope" value="Eukaryota"/>
</dbReference>
<dbReference type="InterPro" id="IPR046447">
    <property type="entry name" value="DENR_C"/>
</dbReference>
<evidence type="ECO:0000313" key="8">
    <source>
        <dbReference type="Proteomes" id="UP000018144"/>
    </source>
</evidence>
<sequence length="201" mass="22312">MAEVVTPLPPKAITYCSANDILPVCTMPPEYCEFSSSAKKCREWLEKAHPELVEVIYNTKAVEAAMANLSVEAKEKAAKAEATAAKRAEKEEAKAEREAEKLLTSRVVLKRVERTKRKHLIVVSGLEKFGLDLKKVAKDFAKKFQGGSSVTKNASGGEEITVQGDWSDDILEYIEEHYKDVPVGNIDQVEDKKKKKSEGMP</sequence>
<dbReference type="GO" id="GO:0001731">
    <property type="term" value="P:formation of translation preinitiation complex"/>
    <property type="evidence" value="ECO:0007669"/>
    <property type="project" value="TreeGrafter"/>
</dbReference>
<dbReference type="GO" id="GO:0003729">
    <property type="term" value="F:mRNA binding"/>
    <property type="evidence" value="ECO:0007669"/>
    <property type="project" value="TreeGrafter"/>
</dbReference>
<evidence type="ECO:0000313" key="7">
    <source>
        <dbReference type="EMBL" id="CCX34817.1"/>
    </source>
</evidence>
<dbReference type="EMBL" id="HF936636">
    <property type="protein sequence ID" value="CCX34817.1"/>
    <property type="molecule type" value="Genomic_DNA"/>
</dbReference>
<dbReference type="InterPro" id="IPR048517">
    <property type="entry name" value="DENR_N"/>
</dbReference>
<dbReference type="Gene3D" id="3.30.780.10">
    <property type="entry name" value="SUI1-like domain"/>
    <property type="match status" value="1"/>
</dbReference>
<comment type="subunit">
    <text evidence="2 4">Interacts with the 40S ribosomal subunit.</text>
</comment>
<dbReference type="PANTHER" id="PTHR12789">
    <property type="entry name" value="DENSITY-REGULATED PROTEIN HOMOLOG"/>
    <property type="match status" value="1"/>
</dbReference>
<proteinExistence type="inferred from homology"/>
<dbReference type="OMA" id="EVFEIDM"/>
<dbReference type="GO" id="GO:0005737">
    <property type="term" value="C:cytoplasm"/>
    <property type="evidence" value="ECO:0007669"/>
    <property type="project" value="UniProtKB-SubCell"/>
</dbReference>
<dbReference type="PROSITE" id="PS50296">
    <property type="entry name" value="SUI1"/>
    <property type="match status" value="1"/>
</dbReference>
<dbReference type="InterPro" id="IPR005873">
    <property type="entry name" value="DENR_eukaryotes"/>
</dbReference>
<protein>
    <recommendedName>
        <fullName evidence="3 4">Translation machinery-associated protein 22</fullName>
    </recommendedName>
</protein>
<keyword evidence="4" id="KW-0689">Ribosomal protein</keyword>
<dbReference type="GO" id="GO:0005840">
    <property type="term" value="C:ribosome"/>
    <property type="evidence" value="ECO:0007669"/>
    <property type="project" value="UniProtKB-KW"/>
</dbReference>
<evidence type="ECO:0000256" key="5">
    <source>
        <dbReference type="SAM" id="Coils"/>
    </source>
</evidence>
<dbReference type="InterPro" id="IPR001950">
    <property type="entry name" value="SUI1"/>
</dbReference>
<dbReference type="STRING" id="1076935.U4LVS1"/>
<evidence type="ECO:0000256" key="1">
    <source>
        <dbReference type="ARBA" id="ARBA00007514"/>
    </source>
</evidence>
<dbReference type="AlphaFoldDB" id="U4LVS1"/>
<dbReference type="CDD" id="cd11607">
    <property type="entry name" value="DENR_C"/>
    <property type="match status" value="1"/>
</dbReference>
<dbReference type="SUPFAM" id="SSF55159">
    <property type="entry name" value="eIF1-like"/>
    <property type="match status" value="1"/>
</dbReference>
<dbReference type="GO" id="GO:1990904">
    <property type="term" value="C:ribonucleoprotein complex"/>
    <property type="evidence" value="ECO:0007669"/>
    <property type="project" value="UniProtKB-KW"/>
</dbReference>
<comment type="domain">
    <text evidence="4">The SUI1 domain may be involved in RNA binding.</text>
</comment>
<dbReference type="Pfam" id="PF21023">
    <property type="entry name" value="DENR_N"/>
    <property type="match status" value="1"/>
</dbReference>
<keyword evidence="8" id="KW-1185">Reference proteome</keyword>
<dbReference type="GO" id="GO:0002188">
    <property type="term" value="P:translation reinitiation"/>
    <property type="evidence" value="ECO:0007669"/>
    <property type="project" value="TreeGrafter"/>
</dbReference>
<accession>U4LVS1</accession>
<dbReference type="Proteomes" id="UP000018144">
    <property type="component" value="Unassembled WGS sequence"/>
</dbReference>
<organism evidence="7 8">
    <name type="scientific">Pyronema omphalodes (strain CBS 100304)</name>
    <name type="common">Pyronema confluens</name>
    <dbReference type="NCBI Taxonomy" id="1076935"/>
    <lineage>
        <taxon>Eukaryota</taxon>
        <taxon>Fungi</taxon>
        <taxon>Dikarya</taxon>
        <taxon>Ascomycota</taxon>
        <taxon>Pezizomycotina</taxon>
        <taxon>Pezizomycetes</taxon>
        <taxon>Pezizales</taxon>
        <taxon>Pyronemataceae</taxon>
        <taxon>Pyronema</taxon>
    </lineage>
</organism>
<dbReference type="InterPro" id="IPR050318">
    <property type="entry name" value="DENR/SUI1_TIF"/>
</dbReference>
<evidence type="ECO:0000256" key="3">
    <source>
        <dbReference type="ARBA" id="ARBA00020058"/>
    </source>
</evidence>
<comment type="similarity">
    <text evidence="1 4">Belongs to the DENR family.</text>
</comment>
<dbReference type="InterPro" id="IPR036877">
    <property type="entry name" value="SUI1_dom_sf"/>
</dbReference>
<comment type="subcellular location">
    <subcellularLocation>
        <location evidence="4">Cytoplasm</location>
    </subcellularLocation>
</comment>
<gene>
    <name evidence="7" type="ORF">PCON_04335</name>
</gene>
<dbReference type="PANTHER" id="PTHR12789:SF0">
    <property type="entry name" value="DENSITY-REGULATED PROTEIN"/>
    <property type="match status" value="1"/>
</dbReference>
<feature type="coiled-coil region" evidence="5">
    <location>
        <begin position="71"/>
        <end position="105"/>
    </location>
</feature>
<dbReference type="OrthoDB" id="277199at2759"/>
<evidence type="ECO:0000256" key="2">
    <source>
        <dbReference type="ARBA" id="ARBA00011742"/>
    </source>
</evidence>
<dbReference type="NCBIfam" id="TIGR01159">
    <property type="entry name" value="DRP1"/>
    <property type="match status" value="1"/>
</dbReference>
<evidence type="ECO:0000259" key="6">
    <source>
        <dbReference type="PROSITE" id="PS50296"/>
    </source>
</evidence>